<evidence type="ECO:0000313" key="4">
    <source>
        <dbReference type="Proteomes" id="UP000295794"/>
    </source>
</evidence>
<dbReference type="Proteomes" id="UP000295794">
    <property type="component" value="Unassembled WGS sequence"/>
</dbReference>
<name>A0A377Q5F7_9NEIS</name>
<dbReference type="AlphaFoldDB" id="A0A377Q5F7"/>
<evidence type="ECO:0000313" key="2">
    <source>
        <dbReference type="EMBL" id="TCU84522.1"/>
    </source>
</evidence>
<reference evidence="1 3" key="1">
    <citation type="submission" date="2018-06" db="EMBL/GenBank/DDBJ databases">
        <authorList>
            <consortium name="Pathogen Informatics"/>
            <person name="Doyle S."/>
        </authorList>
    </citation>
    <scope>NUCLEOTIDE SEQUENCE [LARGE SCALE GENOMIC DNA]</scope>
    <source>
        <strain evidence="1 3">NCTC11159</strain>
    </source>
</reference>
<dbReference type="EMBL" id="UGHR01000001">
    <property type="protein sequence ID" value="STQ89988.1"/>
    <property type="molecule type" value="Genomic_DNA"/>
</dbReference>
<sequence>MKRPQNYHNVIRKVRTLWPAADHAINRLQFELGDFPGCKFNDEPLFIRCLANAADKYTAANQPQTIEGMRIFLLGLVELTSEVVHCKAAFHIGNKSLNWRPFVEPYTEFRSLVKQSPDFILEDFLEDHTPQFDEIVVHMMCSRILDIPGMATLYRDSVIKKALLKCLS</sequence>
<reference evidence="2 4" key="2">
    <citation type="submission" date="2019-03" db="EMBL/GenBank/DDBJ databases">
        <title>Genomic Encyclopedia of Type Strains, Phase IV (KMG-IV): sequencing the most valuable type-strain genomes for metagenomic binning, comparative biology and taxonomic classification.</title>
        <authorList>
            <person name="Goeker M."/>
        </authorList>
    </citation>
    <scope>NUCLEOTIDE SEQUENCE [LARGE SCALE GENOMIC DNA]</scope>
    <source>
        <strain evidence="2 4">DSM 3764</strain>
    </source>
</reference>
<dbReference type="EMBL" id="SMBT01000009">
    <property type="protein sequence ID" value="TCU84522.1"/>
    <property type="molecule type" value="Genomic_DNA"/>
</dbReference>
<dbReference type="RefSeq" id="WP_115226378.1">
    <property type="nucleotide sequence ID" value="NZ_CAWOLO010000009.1"/>
</dbReference>
<evidence type="ECO:0000313" key="3">
    <source>
        <dbReference type="Proteomes" id="UP000255108"/>
    </source>
</evidence>
<accession>A0A377Q5F7</accession>
<dbReference type="Proteomes" id="UP000255108">
    <property type="component" value="Unassembled WGS sequence"/>
</dbReference>
<keyword evidence="4" id="KW-1185">Reference proteome</keyword>
<organism evidence="1 3">
    <name type="scientific">Iodobacter fluviatilis</name>
    <dbReference type="NCBI Taxonomy" id="537"/>
    <lineage>
        <taxon>Bacteria</taxon>
        <taxon>Pseudomonadati</taxon>
        <taxon>Pseudomonadota</taxon>
        <taxon>Betaproteobacteria</taxon>
        <taxon>Neisseriales</taxon>
        <taxon>Chitinibacteraceae</taxon>
        <taxon>Iodobacter</taxon>
    </lineage>
</organism>
<protein>
    <submittedName>
        <fullName evidence="1">Uncharacterized protein</fullName>
    </submittedName>
</protein>
<evidence type="ECO:0000313" key="1">
    <source>
        <dbReference type="EMBL" id="STQ89988.1"/>
    </source>
</evidence>
<proteinExistence type="predicted"/>
<gene>
    <name evidence="2" type="ORF">EV682_10947</name>
    <name evidence="1" type="ORF">NCTC11159_01046</name>
</gene>